<sequence length="159" mass="18397">MIQKTTLILLLLAIISCKNSDSNEKDKIKMAHWLLGKWETKTPEGTLSENWEKLNDSTYKGQSYFIKDKDTLHFETILLQQTGEELDYIASVKGQNDDKAVRFKLIETTEKELRFENPKHDYPQKISYKQISNQSLTAEISGLQFGKPSSEKYSMTKIK</sequence>
<dbReference type="EMBL" id="PVUB01000001">
    <property type="protein sequence ID" value="PRZ27958.1"/>
    <property type="molecule type" value="Genomic_DNA"/>
</dbReference>
<dbReference type="RefSeq" id="WP_072938532.1">
    <property type="nucleotide sequence ID" value="NZ_FQWO01000001.1"/>
</dbReference>
<dbReference type="PROSITE" id="PS51257">
    <property type="entry name" value="PROKAR_LIPOPROTEIN"/>
    <property type="match status" value="1"/>
</dbReference>
<gene>
    <name evidence="2" type="ORF">BC624_101243</name>
    <name evidence="3" type="ORF">SAMN05443373_101243</name>
</gene>
<organism evidence="3 4">
    <name type="scientific">Flavobacterium granuli</name>
    <dbReference type="NCBI Taxonomy" id="280093"/>
    <lineage>
        <taxon>Bacteria</taxon>
        <taxon>Pseudomonadati</taxon>
        <taxon>Bacteroidota</taxon>
        <taxon>Flavobacteriia</taxon>
        <taxon>Flavobacteriales</taxon>
        <taxon>Flavobacteriaceae</taxon>
        <taxon>Flavobacterium</taxon>
    </lineage>
</organism>
<evidence type="ECO:0000259" key="1">
    <source>
        <dbReference type="Pfam" id="PF19780"/>
    </source>
</evidence>
<reference evidence="4" key="1">
    <citation type="submission" date="2016-11" db="EMBL/GenBank/DDBJ databases">
        <authorList>
            <person name="Varghese N."/>
            <person name="Submissions S."/>
        </authorList>
    </citation>
    <scope>NUCLEOTIDE SEQUENCE [LARGE SCALE GENOMIC DNA]</scope>
    <source>
        <strain evidence="4">DSM 19729</strain>
    </source>
</reference>
<dbReference type="Proteomes" id="UP000184384">
    <property type="component" value="Unassembled WGS sequence"/>
</dbReference>
<dbReference type="STRING" id="280093.SAMN05443373_101243"/>
<accession>A0A1M5IGT6</accession>
<dbReference type="Pfam" id="PF19780">
    <property type="entry name" value="DUF6265"/>
    <property type="match status" value="1"/>
</dbReference>
<evidence type="ECO:0000313" key="2">
    <source>
        <dbReference type="EMBL" id="PRZ27958.1"/>
    </source>
</evidence>
<reference evidence="3" key="2">
    <citation type="submission" date="2016-11" db="EMBL/GenBank/DDBJ databases">
        <authorList>
            <person name="Jaros S."/>
            <person name="Januszkiewicz K."/>
            <person name="Wedrychowicz H."/>
        </authorList>
    </citation>
    <scope>NUCLEOTIDE SEQUENCE [LARGE SCALE GENOMIC DNA]</scope>
    <source>
        <strain evidence="3">DSM 19729</strain>
    </source>
</reference>
<proteinExistence type="predicted"/>
<evidence type="ECO:0000313" key="4">
    <source>
        <dbReference type="Proteomes" id="UP000184384"/>
    </source>
</evidence>
<dbReference type="AlphaFoldDB" id="A0A1M5IGT6"/>
<evidence type="ECO:0000313" key="3">
    <source>
        <dbReference type="EMBL" id="SHG27435.1"/>
    </source>
</evidence>
<protein>
    <recommendedName>
        <fullName evidence="1">DUF6265 domain-containing protein</fullName>
    </recommendedName>
</protein>
<reference evidence="2 5" key="3">
    <citation type="submission" date="2018-03" db="EMBL/GenBank/DDBJ databases">
        <title>Genomic Encyclopedia of Archaeal and Bacterial Type Strains, Phase II (KMG-II): from individual species to whole genera.</title>
        <authorList>
            <person name="Goeker M."/>
        </authorList>
    </citation>
    <scope>NUCLEOTIDE SEQUENCE [LARGE SCALE GENOMIC DNA]</scope>
    <source>
        <strain evidence="2 5">DSM 17797</strain>
    </source>
</reference>
<feature type="domain" description="DUF6265" evidence="1">
    <location>
        <begin position="32"/>
        <end position="141"/>
    </location>
</feature>
<dbReference type="OrthoDB" id="5382295at2"/>
<dbReference type="EMBL" id="FQWO01000001">
    <property type="protein sequence ID" value="SHG27435.1"/>
    <property type="molecule type" value="Genomic_DNA"/>
</dbReference>
<dbReference type="InterPro" id="IPR046232">
    <property type="entry name" value="DUF6265"/>
</dbReference>
<evidence type="ECO:0000313" key="5">
    <source>
        <dbReference type="Proteomes" id="UP000237771"/>
    </source>
</evidence>
<keyword evidence="5" id="KW-1185">Reference proteome</keyword>
<dbReference type="Proteomes" id="UP000237771">
    <property type="component" value="Unassembled WGS sequence"/>
</dbReference>
<name>A0A1M5IGT6_9FLAO</name>